<feature type="compositionally biased region" description="Polar residues" evidence="1">
    <location>
        <begin position="94"/>
        <end position="107"/>
    </location>
</feature>
<proteinExistence type="predicted"/>
<sequence>MSDWSKERGEDGSMGLLISAGDKGISELRWQYIIAEPEKGSSPVKEYLSAERIDSMVSCPGCHESFSATGYSQHLAKTRQTPCRAFLATFRANSDSQGLGSRSPQNQAGTLSPPPSPGPLAEQDPPPLFEGDFFGAYEEGDLEWPDSGEEEDPLFNDEWEPPVQGNNDEPEPLVPDDGILNEEGAEDLENREARREIEQRTLEQDNIVIVPYPDAHAGMPTDGPPVHDSNTIYGFEAGNPDNIYAPFTSQMDWDVAKWAKLRGPSSTAFTELLAIDGVRTSAVYILNYPDIDM</sequence>
<dbReference type="AlphaFoldDB" id="A0A0D0AI63"/>
<reference evidence="2 3" key="1">
    <citation type="submission" date="2014-04" db="EMBL/GenBank/DDBJ databases">
        <authorList>
            <consortium name="DOE Joint Genome Institute"/>
            <person name="Kuo A."/>
            <person name="Ruytinx J."/>
            <person name="Rineau F."/>
            <person name="Colpaert J."/>
            <person name="Kohler A."/>
            <person name="Nagy L.G."/>
            <person name="Floudas D."/>
            <person name="Copeland A."/>
            <person name="Barry K.W."/>
            <person name="Cichocki N."/>
            <person name="Veneault-Fourrey C."/>
            <person name="LaButti K."/>
            <person name="Lindquist E.A."/>
            <person name="Lipzen A."/>
            <person name="Lundell T."/>
            <person name="Morin E."/>
            <person name="Murat C."/>
            <person name="Sun H."/>
            <person name="Tunlid A."/>
            <person name="Henrissat B."/>
            <person name="Grigoriev I.V."/>
            <person name="Hibbett D.S."/>
            <person name="Martin F."/>
            <person name="Nordberg H.P."/>
            <person name="Cantor M.N."/>
            <person name="Hua S.X."/>
        </authorList>
    </citation>
    <scope>NUCLEOTIDE SEQUENCE [LARGE SCALE GENOMIC DNA]</scope>
    <source>
        <strain evidence="2 3">UH-Slu-Lm8-n1</strain>
    </source>
</reference>
<protein>
    <submittedName>
        <fullName evidence="2">Uncharacterized protein</fullName>
    </submittedName>
</protein>
<dbReference type="Proteomes" id="UP000054485">
    <property type="component" value="Unassembled WGS sequence"/>
</dbReference>
<keyword evidence="3" id="KW-1185">Reference proteome</keyword>
<evidence type="ECO:0000313" key="2">
    <source>
        <dbReference type="EMBL" id="KIK31723.1"/>
    </source>
</evidence>
<dbReference type="STRING" id="930992.A0A0D0AI63"/>
<name>A0A0D0AI63_9AGAM</name>
<dbReference type="EMBL" id="KN836710">
    <property type="protein sequence ID" value="KIK31723.1"/>
    <property type="molecule type" value="Genomic_DNA"/>
</dbReference>
<dbReference type="OrthoDB" id="2693451at2759"/>
<feature type="region of interest" description="Disordered" evidence="1">
    <location>
        <begin position="94"/>
        <end position="176"/>
    </location>
</feature>
<dbReference type="HOGENOM" id="CLU_950527_0_0_1"/>
<reference evidence="3" key="2">
    <citation type="submission" date="2015-01" db="EMBL/GenBank/DDBJ databases">
        <title>Evolutionary Origins and Diversification of the Mycorrhizal Mutualists.</title>
        <authorList>
            <consortium name="DOE Joint Genome Institute"/>
            <consortium name="Mycorrhizal Genomics Consortium"/>
            <person name="Kohler A."/>
            <person name="Kuo A."/>
            <person name="Nagy L.G."/>
            <person name="Floudas D."/>
            <person name="Copeland A."/>
            <person name="Barry K.W."/>
            <person name="Cichocki N."/>
            <person name="Veneault-Fourrey C."/>
            <person name="LaButti K."/>
            <person name="Lindquist E.A."/>
            <person name="Lipzen A."/>
            <person name="Lundell T."/>
            <person name="Morin E."/>
            <person name="Murat C."/>
            <person name="Riley R."/>
            <person name="Ohm R."/>
            <person name="Sun H."/>
            <person name="Tunlid A."/>
            <person name="Henrissat B."/>
            <person name="Grigoriev I.V."/>
            <person name="Hibbett D.S."/>
            <person name="Martin F."/>
        </authorList>
    </citation>
    <scope>NUCLEOTIDE SEQUENCE [LARGE SCALE GENOMIC DNA]</scope>
    <source>
        <strain evidence="3">UH-Slu-Lm8-n1</strain>
    </source>
</reference>
<gene>
    <name evidence="2" type="ORF">CY34DRAFT_19634</name>
</gene>
<accession>A0A0D0AI63</accession>
<feature type="compositionally biased region" description="Acidic residues" evidence="1">
    <location>
        <begin position="138"/>
        <end position="160"/>
    </location>
</feature>
<dbReference type="InParanoid" id="A0A0D0AI63"/>
<feature type="compositionally biased region" description="Pro residues" evidence="1">
    <location>
        <begin position="112"/>
        <end position="128"/>
    </location>
</feature>
<organism evidence="2 3">
    <name type="scientific">Suillus luteus UH-Slu-Lm8-n1</name>
    <dbReference type="NCBI Taxonomy" id="930992"/>
    <lineage>
        <taxon>Eukaryota</taxon>
        <taxon>Fungi</taxon>
        <taxon>Dikarya</taxon>
        <taxon>Basidiomycota</taxon>
        <taxon>Agaricomycotina</taxon>
        <taxon>Agaricomycetes</taxon>
        <taxon>Agaricomycetidae</taxon>
        <taxon>Boletales</taxon>
        <taxon>Suillineae</taxon>
        <taxon>Suillaceae</taxon>
        <taxon>Suillus</taxon>
    </lineage>
</organism>
<evidence type="ECO:0000256" key="1">
    <source>
        <dbReference type="SAM" id="MobiDB-lite"/>
    </source>
</evidence>
<evidence type="ECO:0000313" key="3">
    <source>
        <dbReference type="Proteomes" id="UP000054485"/>
    </source>
</evidence>